<gene>
    <name evidence="7" type="ORF">IW261DRAFT_1621083</name>
</gene>
<sequence length="272" mass="29608">MSSCVIGYSLAVVGGGEDGLVRYDWTGFYLHPMWSGAVIYHVMEFRISIAACSVPIDLTEEQLVGHNNATMRGALEGFAAGTGLGMAGSAALARYSAGYRALPPSLKALGIIFVAAPAFAIQAERRGIEFDKSQWHTSTANLLDEKERQEEQRWQKLTVGGRVSDWAQRHEYSVFLGGWAASLGLAGAIIARDKLQTTAQKVVQARMWAQALAIALIIGTAAFKAHQSRNSAPVVDHSWMEVLEQQDRARKEEEAHLKQLASPEARRLASGL</sequence>
<dbReference type="PANTHER" id="PTHR28018:SF3">
    <property type="entry name" value="RESPIRATORY SUPERCOMPLEX FACTOR 2, MITOCHONDRIAL"/>
    <property type="match status" value="1"/>
</dbReference>
<comment type="caution">
    <text evidence="7">The sequence shown here is derived from an EMBL/GenBank/DDBJ whole genome shotgun (WGS) entry which is preliminary data.</text>
</comment>
<evidence type="ECO:0000256" key="3">
    <source>
        <dbReference type="ARBA" id="ARBA00022989"/>
    </source>
</evidence>
<dbReference type="Proteomes" id="UP001175227">
    <property type="component" value="Unassembled WGS sequence"/>
</dbReference>
<dbReference type="GO" id="GO:0033617">
    <property type="term" value="P:mitochondrial respiratory chain complex IV assembly"/>
    <property type="evidence" value="ECO:0007669"/>
    <property type="project" value="TreeGrafter"/>
</dbReference>
<dbReference type="InterPro" id="IPR007667">
    <property type="entry name" value="Hypoxia_induced_domain"/>
</dbReference>
<dbReference type="InterPro" id="IPR040153">
    <property type="entry name" value="Rcf2"/>
</dbReference>
<feature type="transmembrane region" description="Helical" evidence="5">
    <location>
        <begin position="172"/>
        <end position="191"/>
    </location>
</feature>
<dbReference type="PROSITE" id="PS51503">
    <property type="entry name" value="HIG1"/>
    <property type="match status" value="1"/>
</dbReference>
<evidence type="ECO:0000259" key="6">
    <source>
        <dbReference type="PROSITE" id="PS51503"/>
    </source>
</evidence>
<dbReference type="GO" id="GO:0005739">
    <property type="term" value="C:mitochondrion"/>
    <property type="evidence" value="ECO:0007669"/>
    <property type="project" value="UniProtKB-SubCell"/>
</dbReference>
<protein>
    <recommendedName>
        <fullName evidence="6">HIG1 domain-containing protein</fullName>
    </recommendedName>
</protein>
<dbReference type="PANTHER" id="PTHR28018">
    <property type="entry name" value="RESPIRATORY SUPERCOMPLEX FACTOR 2, MITOCHONDRIAL"/>
    <property type="match status" value="1"/>
</dbReference>
<keyword evidence="3 5" id="KW-1133">Transmembrane helix</keyword>
<organism evidence="7 8">
    <name type="scientific">Armillaria novae-zelandiae</name>
    <dbReference type="NCBI Taxonomy" id="153914"/>
    <lineage>
        <taxon>Eukaryota</taxon>
        <taxon>Fungi</taxon>
        <taxon>Dikarya</taxon>
        <taxon>Basidiomycota</taxon>
        <taxon>Agaricomycotina</taxon>
        <taxon>Agaricomycetes</taxon>
        <taxon>Agaricomycetidae</taxon>
        <taxon>Agaricales</taxon>
        <taxon>Marasmiineae</taxon>
        <taxon>Physalacriaceae</taxon>
        <taxon>Armillaria</taxon>
    </lineage>
</organism>
<dbReference type="EMBL" id="JAUEPR010000001">
    <property type="protein sequence ID" value="KAK0491375.1"/>
    <property type="molecule type" value="Genomic_DNA"/>
</dbReference>
<evidence type="ECO:0000256" key="2">
    <source>
        <dbReference type="ARBA" id="ARBA00022692"/>
    </source>
</evidence>
<reference evidence="7" key="1">
    <citation type="submission" date="2023-06" db="EMBL/GenBank/DDBJ databases">
        <authorList>
            <consortium name="Lawrence Berkeley National Laboratory"/>
            <person name="Ahrendt S."/>
            <person name="Sahu N."/>
            <person name="Indic B."/>
            <person name="Wong-Bajracharya J."/>
            <person name="Merenyi Z."/>
            <person name="Ke H.-M."/>
            <person name="Monk M."/>
            <person name="Kocsube S."/>
            <person name="Drula E."/>
            <person name="Lipzen A."/>
            <person name="Balint B."/>
            <person name="Henrissat B."/>
            <person name="Andreopoulos B."/>
            <person name="Martin F.M."/>
            <person name="Harder C.B."/>
            <person name="Rigling D."/>
            <person name="Ford K.L."/>
            <person name="Foster G.D."/>
            <person name="Pangilinan J."/>
            <person name="Papanicolaou A."/>
            <person name="Barry K."/>
            <person name="LaButti K."/>
            <person name="Viragh M."/>
            <person name="Koriabine M."/>
            <person name="Yan M."/>
            <person name="Riley R."/>
            <person name="Champramary S."/>
            <person name="Plett K.L."/>
            <person name="Tsai I.J."/>
            <person name="Slot J."/>
            <person name="Sipos G."/>
            <person name="Plett J."/>
            <person name="Nagy L.G."/>
            <person name="Grigoriev I.V."/>
        </authorList>
    </citation>
    <scope>NUCLEOTIDE SEQUENCE</scope>
    <source>
        <strain evidence="7">ICMP 16352</strain>
    </source>
</reference>
<dbReference type="AlphaFoldDB" id="A0AA39PWJ9"/>
<feature type="transmembrane region" description="Helical" evidence="5">
    <location>
        <begin position="203"/>
        <end position="223"/>
    </location>
</feature>
<name>A0AA39PWJ9_9AGAR</name>
<comment type="subcellular location">
    <subcellularLocation>
        <location evidence="1">Mitochondrion</location>
    </subcellularLocation>
</comment>
<accession>A0AA39PWJ9</accession>
<feature type="domain" description="HIG1" evidence="6">
    <location>
        <begin position="144"/>
        <end position="235"/>
    </location>
</feature>
<keyword evidence="4 5" id="KW-0472">Membrane</keyword>
<evidence type="ECO:0000256" key="5">
    <source>
        <dbReference type="SAM" id="Phobius"/>
    </source>
</evidence>
<evidence type="ECO:0000313" key="8">
    <source>
        <dbReference type="Proteomes" id="UP001175227"/>
    </source>
</evidence>
<proteinExistence type="predicted"/>
<keyword evidence="8" id="KW-1185">Reference proteome</keyword>
<evidence type="ECO:0000256" key="1">
    <source>
        <dbReference type="ARBA" id="ARBA00004173"/>
    </source>
</evidence>
<keyword evidence="2 5" id="KW-0812">Transmembrane</keyword>
<evidence type="ECO:0000313" key="7">
    <source>
        <dbReference type="EMBL" id="KAK0491375.1"/>
    </source>
</evidence>
<evidence type="ECO:0000256" key="4">
    <source>
        <dbReference type="ARBA" id="ARBA00023136"/>
    </source>
</evidence>